<sequence>MSKFKTTSLDGIEIIYPKDVLKHLPGGHDQKEHGSWATGGGGVHLSENTAQEIEASKALFQEILGPDNDLVETLTGYGYQSDLDYEKLKGRLTRRYQEAGMGKNTAILQARIDMGRVQYAINNEKQEALYQEVIAKQKAQAADPNDEYAKGSGDVATAMEKNLEYAKGQASEILKNGTVTMAATEGAFESILADGRYKNQFETRTSGGKLDTGVRKVGEGLATATPAGTKLADRPVYGFLTNNETVHSYQSINDAQSVVSGPNRENWLGANLLGTELSWQRITSINNDQVDQYGEIRFTLKPEVRSRTTATIGDSLRTGNMADAVNNPKPDLVNMGLYNEGAVHHLSGNPSADYVEAQIHGGVKVSDISHIYAPAGRVDAVKAMVAAQGLDIPVSARAGA</sequence>
<protein>
    <submittedName>
        <fullName evidence="1">Uncharacterized protein</fullName>
    </submittedName>
</protein>
<proteinExistence type="predicted"/>
<accession>A0A6J5NAI4</accession>
<evidence type="ECO:0000313" key="1">
    <source>
        <dbReference type="EMBL" id="CAB4155592.1"/>
    </source>
</evidence>
<gene>
    <name evidence="1" type="ORF">UFOVP655_9</name>
</gene>
<organism evidence="1">
    <name type="scientific">uncultured Caudovirales phage</name>
    <dbReference type="NCBI Taxonomy" id="2100421"/>
    <lineage>
        <taxon>Viruses</taxon>
        <taxon>Duplodnaviria</taxon>
        <taxon>Heunggongvirae</taxon>
        <taxon>Uroviricota</taxon>
        <taxon>Caudoviricetes</taxon>
        <taxon>Peduoviridae</taxon>
        <taxon>Maltschvirus</taxon>
        <taxon>Maltschvirus maltsch</taxon>
    </lineage>
</organism>
<reference evidence="1" key="1">
    <citation type="submission" date="2020-04" db="EMBL/GenBank/DDBJ databases">
        <authorList>
            <person name="Chiriac C."/>
            <person name="Salcher M."/>
            <person name="Ghai R."/>
            <person name="Kavagutti S V."/>
        </authorList>
    </citation>
    <scope>NUCLEOTIDE SEQUENCE</scope>
</reference>
<dbReference type="EMBL" id="LR796637">
    <property type="protein sequence ID" value="CAB4155592.1"/>
    <property type="molecule type" value="Genomic_DNA"/>
</dbReference>
<name>A0A6J5NAI4_9CAUD</name>